<comment type="similarity">
    <text evidence="1">Belongs to the PPR family. P subfamily.</text>
</comment>
<dbReference type="EMBL" id="JAPFFJ010000015">
    <property type="protein sequence ID" value="KAJ6408920.1"/>
    <property type="molecule type" value="Genomic_DNA"/>
</dbReference>
<dbReference type="AlphaFoldDB" id="A0AAD6JPT9"/>
<dbReference type="PANTHER" id="PTHR45717">
    <property type="entry name" value="OS12G0527900 PROTEIN"/>
    <property type="match status" value="1"/>
</dbReference>
<organism evidence="2 3">
    <name type="scientific">Salix udensis</name>
    <dbReference type="NCBI Taxonomy" id="889485"/>
    <lineage>
        <taxon>Eukaryota</taxon>
        <taxon>Viridiplantae</taxon>
        <taxon>Streptophyta</taxon>
        <taxon>Embryophyta</taxon>
        <taxon>Tracheophyta</taxon>
        <taxon>Spermatophyta</taxon>
        <taxon>Magnoliopsida</taxon>
        <taxon>eudicotyledons</taxon>
        <taxon>Gunneridae</taxon>
        <taxon>Pentapetalae</taxon>
        <taxon>rosids</taxon>
        <taxon>fabids</taxon>
        <taxon>Malpighiales</taxon>
        <taxon>Salicaceae</taxon>
        <taxon>Saliceae</taxon>
        <taxon>Salix</taxon>
    </lineage>
</organism>
<gene>
    <name evidence="2" type="ORF">OIU84_008592</name>
</gene>
<keyword evidence="3" id="KW-1185">Reference proteome</keyword>
<proteinExistence type="inferred from homology"/>
<dbReference type="PANTHER" id="PTHR45717:SF11">
    <property type="entry name" value="PENTACOTRIPEPTIDE-REPEAT REGION OF PRORP DOMAIN-CONTAINING PROTEIN"/>
    <property type="match status" value="1"/>
</dbReference>
<evidence type="ECO:0000313" key="2">
    <source>
        <dbReference type="EMBL" id="KAJ6408920.1"/>
    </source>
</evidence>
<reference evidence="2 3" key="1">
    <citation type="journal article" date="2023" name="Int. J. Mol. Sci.">
        <title>De Novo Assembly and Annotation of 11 Diverse Shrub Willow (Salix) Genomes Reveals Novel Gene Organization in Sex-Linked Regions.</title>
        <authorList>
            <person name="Hyden B."/>
            <person name="Feng K."/>
            <person name="Yates T.B."/>
            <person name="Jawdy S."/>
            <person name="Cereghino C."/>
            <person name="Smart L.B."/>
            <person name="Muchero W."/>
        </authorList>
    </citation>
    <scope>NUCLEOTIDE SEQUENCE [LARGE SCALE GENOMIC DNA]</scope>
    <source>
        <tissue evidence="2">Shoot tip</tissue>
    </source>
</reference>
<name>A0AAD6JPT9_9ROSI</name>
<sequence length="183" mass="21558">MLSKQLEQRENHPALSGKKIFILSASTFKKSMQVLALLRHHRFSRTINQTLFIPSLSVYQTPYTCFNFLNTHTIDKFPKKSLDPEAPKCLSLRIEKLPGRESVGYAFQSWMGEGFPIHRGDIFHTINRLRKLRLNKRALEVMEWVVRERPYRLKELDYSYLLEFTSKHHGNITWRKALLVCPV</sequence>
<comment type="caution">
    <text evidence="2">The sequence shown here is derived from an EMBL/GenBank/DDBJ whole genome shotgun (WGS) entry which is preliminary data.</text>
</comment>
<evidence type="ECO:0000256" key="1">
    <source>
        <dbReference type="ARBA" id="ARBA00007626"/>
    </source>
</evidence>
<dbReference type="Proteomes" id="UP001162972">
    <property type="component" value="Chromosome 9"/>
</dbReference>
<protein>
    <submittedName>
        <fullName evidence="2">Uncharacterized protein</fullName>
    </submittedName>
</protein>
<accession>A0AAD6JPT9</accession>
<evidence type="ECO:0000313" key="3">
    <source>
        <dbReference type="Proteomes" id="UP001162972"/>
    </source>
</evidence>
<dbReference type="GO" id="GO:0005739">
    <property type="term" value="C:mitochondrion"/>
    <property type="evidence" value="ECO:0007669"/>
    <property type="project" value="TreeGrafter"/>
</dbReference>